<sequence>MTRSEREREPKYCFTGETKSYQQRTLYRIQACRSFGTVKAGEVGGWIEKQENLSHEDTCWVSDEAIVCDDAWVHGHAQIQKWAKVRDQAEVYGYVVVSDFAIVSEHARLTQRAEVFDHAKVKGCAVISDFARIQDYAEISGQAWVYQYAIVGGWEQIGDRERIISDSLHKKHFQRKLQFWTEREQFFY</sequence>
<protein>
    <submittedName>
        <fullName evidence="1">UDP-N-acetylglucosamine acyltransferase</fullName>
    </submittedName>
</protein>
<accession>A0A376GVP0</accession>
<dbReference type="SUPFAM" id="SSF51161">
    <property type="entry name" value="Trimeric LpxA-like enzymes"/>
    <property type="match status" value="1"/>
</dbReference>
<dbReference type="GO" id="GO:0016746">
    <property type="term" value="F:acyltransferase activity"/>
    <property type="evidence" value="ECO:0007669"/>
    <property type="project" value="UniProtKB-KW"/>
</dbReference>
<proteinExistence type="predicted"/>
<dbReference type="AlphaFoldDB" id="A0A376GVP0"/>
<name>A0A376GVP0_ENTGA</name>
<keyword evidence="2" id="KW-1185">Reference proteome</keyword>
<dbReference type="EMBL" id="UFYW01000001">
    <property type="protein sequence ID" value="STD81742.1"/>
    <property type="molecule type" value="Genomic_DNA"/>
</dbReference>
<dbReference type="OrthoDB" id="2189310at2"/>
<organism evidence="1 2">
    <name type="scientific">Enterococcus gallinarum</name>
    <dbReference type="NCBI Taxonomy" id="1353"/>
    <lineage>
        <taxon>Bacteria</taxon>
        <taxon>Bacillati</taxon>
        <taxon>Bacillota</taxon>
        <taxon>Bacilli</taxon>
        <taxon>Lactobacillales</taxon>
        <taxon>Enterococcaceae</taxon>
        <taxon>Enterococcus</taxon>
    </lineage>
</organism>
<dbReference type="RefSeq" id="WP_060814035.1">
    <property type="nucleotide sequence ID" value="NZ_JARPZP010000001.1"/>
</dbReference>
<reference evidence="1 2" key="1">
    <citation type="submission" date="2018-06" db="EMBL/GenBank/DDBJ databases">
        <authorList>
            <consortium name="Pathogen Informatics"/>
            <person name="Doyle S."/>
        </authorList>
    </citation>
    <scope>NUCLEOTIDE SEQUENCE [LARGE SCALE GENOMIC DNA]</scope>
    <source>
        <strain evidence="1 2">NCTC12360</strain>
    </source>
</reference>
<keyword evidence="1" id="KW-0808">Transferase</keyword>
<gene>
    <name evidence="1" type="ORF">NCTC12360_00156</name>
</gene>
<dbReference type="Proteomes" id="UP000254807">
    <property type="component" value="Unassembled WGS sequence"/>
</dbReference>
<keyword evidence="1" id="KW-0012">Acyltransferase</keyword>
<dbReference type="Gene3D" id="2.160.10.10">
    <property type="entry name" value="Hexapeptide repeat proteins"/>
    <property type="match status" value="1"/>
</dbReference>
<evidence type="ECO:0000313" key="1">
    <source>
        <dbReference type="EMBL" id="STD81742.1"/>
    </source>
</evidence>
<dbReference type="InterPro" id="IPR011004">
    <property type="entry name" value="Trimer_LpxA-like_sf"/>
</dbReference>
<evidence type="ECO:0000313" key="2">
    <source>
        <dbReference type="Proteomes" id="UP000254807"/>
    </source>
</evidence>